<evidence type="ECO:0000259" key="7">
    <source>
        <dbReference type="PROSITE" id="PS50157"/>
    </source>
</evidence>
<dbReference type="GO" id="GO:0008270">
    <property type="term" value="F:zinc ion binding"/>
    <property type="evidence" value="ECO:0007669"/>
    <property type="project" value="UniProtKB-KW"/>
</dbReference>
<proteinExistence type="predicted"/>
<protein>
    <recommendedName>
        <fullName evidence="7">C2H2-type domain-containing protein</fullName>
    </recommendedName>
</protein>
<dbReference type="PANTHER" id="PTHR14003:SF19">
    <property type="entry name" value="YY2 TRANSCRIPTION FACTOR"/>
    <property type="match status" value="1"/>
</dbReference>
<feature type="region of interest" description="Disordered" evidence="6">
    <location>
        <begin position="61"/>
        <end position="150"/>
    </location>
</feature>
<evidence type="ECO:0000256" key="5">
    <source>
        <dbReference type="PROSITE-ProRule" id="PRU00042"/>
    </source>
</evidence>
<evidence type="ECO:0000256" key="3">
    <source>
        <dbReference type="ARBA" id="ARBA00022771"/>
    </source>
</evidence>
<dbReference type="InterPro" id="IPR013087">
    <property type="entry name" value="Znf_C2H2_type"/>
</dbReference>
<dbReference type="PROSITE" id="PS00028">
    <property type="entry name" value="ZINC_FINGER_C2H2_1"/>
    <property type="match status" value="1"/>
</dbReference>
<evidence type="ECO:0000313" key="8">
    <source>
        <dbReference type="EMBL" id="KAB8338963.1"/>
    </source>
</evidence>
<dbReference type="SMART" id="SM00355">
    <property type="entry name" value="ZnF_C2H2"/>
    <property type="match status" value="2"/>
</dbReference>
<dbReference type="PROSITE" id="PS50157">
    <property type="entry name" value="ZINC_FINGER_C2H2_2"/>
    <property type="match status" value="2"/>
</dbReference>
<keyword evidence="1" id="KW-0479">Metal-binding</keyword>
<keyword evidence="2" id="KW-0677">Repeat</keyword>
<reference evidence="8 9" key="1">
    <citation type="submission" date="2019-06" db="EMBL/GenBank/DDBJ databases">
        <title>A chromosomal-level reference genome of Carpinus fangiana (Coryloideae, Betulaceae).</title>
        <authorList>
            <person name="Yang X."/>
            <person name="Wang Z."/>
            <person name="Zhang L."/>
            <person name="Hao G."/>
            <person name="Liu J."/>
            <person name="Yang Y."/>
        </authorList>
    </citation>
    <scope>NUCLEOTIDE SEQUENCE [LARGE SCALE GENOMIC DNA]</scope>
    <source>
        <strain evidence="8">Cfa_2016G</strain>
        <tissue evidence="8">Leaf</tissue>
    </source>
</reference>
<dbReference type="Gene3D" id="3.30.160.60">
    <property type="entry name" value="Classic Zinc Finger"/>
    <property type="match status" value="2"/>
</dbReference>
<feature type="compositionally biased region" description="Polar residues" evidence="6">
    <location>
        <begin position="165"/>
        <end position="181"/>
    </location>
</feature>
<dbReference type="GO" id="GO:0000981">
    <property type="term" value="F:DNA-binding transcription factor activity, RNA polymerase II-specific"/>
    <property type="evidence" value="ECO:0007669"/>
    <property type="project" value="TreeGrafter"/>
</dbReference>
<dbReference type="InterPro" id="IPR036236">
    <property type="entry name" value="Znf_C2H2_sf"/>
</dbReference>
<dbReference type="GO" id="GO:0000978">
    <property type="term" value="F:RNA polymerase II cis-regulatory region sequence-specific DNA binding"/>
    <property type="evidence" value="ECO:0007669"/>
    <property type="project" value="TreeGrafter"/>
</dbReference>
<dbReference type="FunFam" id="3.30.160.60:FF:002343">
    <property type="entry name" value="Zinc finger protein 33A"/>
    <property type="match status" value="1"/>
</dbReference>
<feature type="domain" description="C2H2-type" evidence="7">
    <location>
        <begin position="51"/>
        <end position="78"/>
    </location>
</feature>
<evidence type="ECO:0000313" key="9">
    <source>
        <dbReference type="Proteomes" id="UP000327013"/>
    </source>
</evidence>
<keyword evidence="4" id="KW-0862">Zinc</keyword>
<dbReference type="GO" id="GO:0000785">
    <property type="term" value="C:chromatin"/>
    <property type="evidence" value="ECO:0007669"/>
    <property type="project" value="TreeGrafter"/>
</dbReference>
<accession>A0A5N6KR78</accession>
<dbReference type="SUPFAM" id="SSF57667">
    <property type="entry name" value="beta-beta-alpha zinc fingers"/>
    <property type="match status" value="1"/>
</dbReference>
<dbReference type="Proteomes" id="UP000327013">
    <property type="component" value="Unassembled WGS sequence"/>
</dbReference>
<keyword evidence="3 5" id="KW-0863">Zinc-finger</keyword>
<sequence>MYPDTTVTASKSTKKNSYPCPVSKQYNCHEFFTTSGHAARHAKKHTGKKDAICPECGKAFTRKDNMEQHRRTHSGNRNNASASVPTKPVSKVETPEEGRARRLRQQQRKVKPSSISTASSAAGPDLAMLDPALRGSPTSAMFPLAEDHSSPYPYLQQQQLAPTAMMQQQRPALQRSNQSQNLDHRLAPSPMVATGHRYPSPPNQSTSPSLAPALDALALAASRQGAPDDQ</sequence>
<evidence type="ECO:0000256" key="1">
    <source>
        <dbReference type="ARBA" id="ARBA00022723"/>
    </source>
</evidence>
<gene>
    <name evidence="8" type="ORF">FH972_021904</name>
</gene>
<feature type="compositionally biased region" description="Basic residues" evidence="6">
    <location>
        <begin position="101"/>
        <end position="111"/>
    </location>
</feature>
<dbReference type="Pfam" id="PF00096">
    <property type="entry name" value="zf-C2H2"/>
    <property type="match status" value="1"/>
</dbReference>
<feature type="domain" description="C2H2-type" evidence="7">
    <location>
        <begin position="18"/>
        <end position="50"/>
    </location>
</feature>
<evidence type="ECO:0000256" key="4">
    <source>
        <dbReference type="ARBA" id="ARBA00022833"/>
    </source>
</evidence>
<dbReference type="GO" id="GO:0005667">
    <property type="term" value="C:transcription regulator complex"/>
    <property type="evidence" value="ECO:0007669"/>
    <property type="project" value="TreeGrafter"/>
</dbReference>
<name>A0A5N6KR78_9ROSI</name>
<dbReference type="EMBL" id="VIBQ01000010">
    <property type="protein sequence ID" value="KAB8338963.1"/>
    <property type="molecule type" value="Genomic_DNA"/>
</dbReference>
<feature type="compositionally biased region" description="Polar residues" evidence="6">
    <location>
        <begin position="75"/>
        <end position="84"/>
    </location>
</feature>
<dbReference type="PANTHER" id="PTHR14003">
    <property type="entry name" value="TRANSCRIPTIONAL REPRESSOR PROTEIN YY"/>
    <property type="match status" value="1"/>
</dbReference>
<feature type="region of interest" description="Disordered" evidence="6">
    <location>
        <begin position="162"/>
        <end position="213"/>
    </location>
</feature>
<dbReference type="AlphaFoldDB" id="A0A5N6KR78"/>
<dbReference type="OrthoDB" id="4951845at2759"/>
<dbReference type="GO" id="GO:0031519">
    <property type="term" value="C:PcG protein complex"/>
    <property type="evidence" value="ECO:0007669"/>
    <property type="project" value="TreeGrafter"/>
</dbReference>
<evidence type="ECO:0000256" key="6">
    <source>
        <dbReference type="SAM" id="MobiDB-lite"/>
    </source>
</evidence>
<organism evidence="8 9">
    <name type="scientific">Carpinus fangiana</name>
    <dbReference type="NCBI Taxonomy" id="176857"/>
    <lineage>
        <taxon>Eukaryota</taxon>
        <taxon>Viridiplantae</taxon>
        <taxon>Streptophyta</taxon>
        <taxon>Embryophyta</taxon>
        <taxon>Tracheophyta</taxon>
        <taxon>Spermatophyta</taxon>
        <taxon>Magnoliopsida</taxon>
        <taxon>eudicotyledons</taxon>
        <taxon>Gunneridae</taxon>
        <taxon>Pentapetalae</taxon>
        <taxon>rosids</taxon>
        <taxon>fabids</taxon>
        <taxon>Fagales</taxon>
        <taxon>Betulaceae</taxon>
        <taxon>Carpinus</taxon>
    </lineage>
</organism>
<evidence type="ECO:0000256" key="2">
    <source>
        <dbReference type="ARBA" id="ARBA00022737"/>
    </source>
</evidence>
<comment type="caution">
    <text evidence="8">The sequence shown here is derived from an EMBL/GenBank/DDBJ whole genome shotgun (WGS) entry which is preliminary data.</text>
</comment>
<keyword evidence="9" id="KW-1185">Reference proteome</keyword>